<organism evidence="1">
    <name type="scientific">marine sediment metagenome</name>
    <dbReference type="NCBI Taxonomy" id="412755"/>
    <lineage>
        <taxon>unclassified sequences</taxon>
        <taxon>metagenomes</taxon>
        <taxon>ecological metagenomes</taxon>
    </lineage>
</organism>
<dbReference type="AlphaFoldDB" id="X1QZS9"/>
<comment type="caution">
    <text evidence="1">The sequence shown here is derived from an EMBL/GenBank/DDBJ whole genome shotgun (WGS) entry which is preliminary data.</text>
</comment>
<feature type="non-terminal residue" evidence="1">
    <location>
        <position position="47"/>
    </location>
</feature>
<evidence type="ECO:0000313" key="1">
    <source>
        <dbReference type="EMBL" id="GAI60351.1"/>
    </source>
</evidence>
<reference evidence="1" key="1">
    <citation type="journal article" date="2014" name="Front. Microbiol.">
        <title>High frequency of phylogenetically diverse reductive dehalogenase-homologous genes in deep subseafloor sedimentary metagenomes.</title>
        <authorList>
            <person name="Kawai M."/>
            <person name="Futagami T."/>
            <person name="Toyoda A."/>
            <person name="Takaki Y."/>
            <person name="Nishi S."/>
            <person name="Hori S."/>
            <person name="Arai W."/>
            <person name="Tsubouchi T."/>
            <person name="Morono Y."/>
            <person name="Uchiyama I."/>
            <person name="Ito T."/>
            <person name="Fujiyama A."/>
            <person name="Inagaki F."/>
            <person name="Takami H."/>
        </authorList>
    </citation>
    <scope>NUCLEOTIDE SEQUENCE</scope>
    <source>
        <strain evidence="1">Expedition CK06-06</strain>
    </source>
</reference>
<gene>
    <name evidence="1" type="ORF">S12H4_04706</name>
</gene>
<dbReference type="EMBL" id="BARW01001486">
    <property type="protein sequence ID" value="GAI60351.1"/>
    <property type="molecule type" value="Genomic_DNA"/>
</dbReference>
<sequence length="47" mass="5127">MIEQIPPQAAPISVNAAAKKYGVSQTTLARWAAKDHVKVLKRPEKKG</sequence>
<protein>
    <submittedName>
        <fullName evidence="1">Uncharacterized protein</fullName>
    </submittedName>
</protein>
<accession>X1QZS9</accession>
<name>X1QZS9_9ZZZZ</name>
<proteinExistence type="predicted"/>